<accession>A0A6F9DKF1</accession>
<feature type="compositionally biased region" description="Basic and acidic residues" evidence="2">
    <location>
        <begin position="480"/>
        <end position="496"/>
    </location>
</feature>
<dbReference type="Gene3D" id="2.60.40.1260">
    <property type="entry name" value="Lamin Tail domain"/>
    <property type="match status" value="1"/>
</dbReference>
<dbReference type="GO" id="GO:0005737">
    <property type="term" value="C:cytoplasm"/>
    <property type="evidence" value="ECO:0007669"/>
    <property type="project" value="TreeGrafter"/>
</dbReference>
<dbReference type="PROSITE" id="PS51841">
    <property type="entry name" value="LTD"/>
    <property type="match status" value="1"/>
</dbReference>
<proteinExistence type="evidence at transcript level"/>
<feature type="coiled-coil region" evidence="1">
    <location>
        <begin position="240"/>
        <end position="342"/>
    </location>
</feature>
<evidence type="ECO:0000256" key="2">
    <source>
        <dbReference type="SAM" id="MobiDB-lite"/>
    </source>
</evidence>
<dbReference type="Pfam" id="PF00932">
    <property type="entry name" value="LTD"/>
    <property type="match status" value="1"/>
</dbReference>
<dbReference type="InterPro" id="IPR042840">
    <property type="entry name" value="LMNTD1"/>
</dbReference>
<feature type="region of interest" description="Disordered" evidence="2">
    <location>
        <begin position="408"/>
        <end position="432"/>
    </location>
</feature>
<dbReference type="GO" id="GO:0005635">
    <property type="term" value="C:nuclear envelope"/>
    <property type="evidence" value="ECO:0007669"/>
    <property type="project" value="TreeGrafter"/>
</dbReference>
<feature type="coiled-coil region" evidence="1">
    <location>
        <begin position="64"/>
        <end position="91"/>
    </location>
</feature>
<dbReference type="AlphaFoldDB" id="A0A6F9DKF1"/>
<name>A0A6F9DKF1_9ASCI</name>
<evidence type="ECO:0000259" key="3">
    <source>
        <dbReference type="PROSITE" id="PS51841"/>
    </source>
</evidence>
<keyword evidence="1" id="KW-0175">Coiled coil</keyword>
<feature type="compositionally biased region" description="Polar residues" evidence="2">
    <location>
        <begin position="408"/>
        <end position="423"/>
    </location>
</feature>
<dbReference type="InterPro" id="IPR036415">
    <property type="entry name" value="Lamin_tail_dom_sf"/>
</dbReference>
<feature type="region of interest" description="Disordered" evidence="2">
    <location>
        <begin position="459"/>
        <end position="521"/>
    </location>
</feature>
<feature type="region of interest" description="Disordered" evidence="2">
    <location>
        <begin position="796"/>
        <end position="823"/>
    </location>
</feature>
<gene>
    <name evidence="4" type="primary">Lmnb2</name>
</gene>
<feature type="compositionally biased region" description="Pro residues" evidence="2">
    <location>
        <begin position="505"/>
        <end position="515"/>
    </location>
</feature>
<feature type="domain" description="LTD" evidence="3">
    <location>
        <begin position="595"/>
        <end position="715"/>
    </location>
</feature>
<sequence>MSGENKADGDNPLVTGRLEEKSDLQNLNHRFSAYIQNVRSWRLKQQDSSKPDDSHWTEQINSIRSMYENQLAELRSQLECANRDKNEIEASRAKYDSMSTELESRLLSLNETVLSQKDTMTRLQVQLSNKELELQQAQSNLTAPRTELESCRLERDDYKKRLVEAERRCLSEEKGKSEFQHQLSDLHSRCSHEILLYQQEVNDLHERLEKSRHLVLEMEEAARRSGQQSGDVALMMRNAREASEAELRRYMEEAEAKHNLSISELKMRMEADTRNLAELVEENNKLRAEINTLAGELHGTQSKLNAADSALRVVENSLQSERKGFEIQLHKMENKLQETQDLLLIKIQELNAAQEANIPLRTEIDMLKSLIEEEEKRLALDGRFNARDTSGSGGDFITNLKLPTLASTNQNHVNSGSSLRQPPSSVPIATNGFARAENGSTGADLFRAPLSQSAFQYSANVPKSEKRPQSASTSSSSTFDETKEGSNCDDVARTGRESPGVRSLPPRPHTPTPPKRLPKRPLSAANARYISAEAGQGKDYFDAMFNDLRKDVMYTKVTEDLGGVDTSKVTSSLQQDLINSTARHDVKPSKDGRLWYSGSTASATGNLKIVEVDDEGRFVRVHNSSPTLCENIGGCLLQQNVAGHPVAVFRFPPRTKLQPCHTTTVWCSGSLEAIHDPPSHYVWKQLDKWGTGPECTTILCKPNGQAVAWMTSAPRISRVSRAYQYQPDVAAQTQEMQRLAQEMKDRQKDSQTQNHQGDGYGGEEKYGRVAASLPASYGVAPTLYTDSPTVPMPAPTLKREKSGSLPICTGGRLLPTRTGSAPLRRYNAPPNPVRHDSQTMAYQQRLATGDDSEIIDLTTQKSARSKYGFDFMTHPPKVINYDGTVRER</sequence>
<feature type="region of interest" description="Disordered" evidence="2">
    <location>
        <begin position="738"/>
        <end position="764"/>
    </location>
</feature>
<dbReference type="SUPFAM" id="SSF74853">
    <property type="entry name" value="Lamin A/C globular tail domain"/>
    <property type="match status" value="1"/>
</dbReference>
<dbReference type="PANTHER" id="PTHR47012">
    <property type="entry name" value="LAMIN TAIL DOMAIN-CONTAINING PROTEIN 1"/>
    <property type="match status" value="1"/>
</dbReference>
<organism evidence="4">
    <name type="scientific">Phallusia mammillata</name>
    <dbReference type="NCBI Taxonomy" id="59560"/>
    <lineage>
        <taxon>Eukaryota</taxon>
        <taxon>Metazoa</taxon>
        <taxon>Chordata</taxon>
        <taxon>Tunicata</taxon>
        <taxon>Ascidiacea</taxon>
        <taxon>Phlebobranchia</taxon>
        <taxon>Ascidiidae</taxon>
        <taxon>Phallusia</taxon>
    </lineage>
</organism>
<evidence type="ECO:0000313" key="4">
    <source>
        <dbReference type="EMBL" id="CAB3263458.1"/>
    </source>
</evidence>
<dbReference type="InterPro" id="IPR001322">
    <property type="entry name" value="Lamin_tail_dom"/>
</dbReference>
<reference evidence="4" key="1">
    <citation type="submission" date="2020-04" db="EMBL/GenBank/DDBJ databases">
        <authorList>
            <person name="Neveu A P."/>
        </authorList>
    </citation>
    <scope>NUCLEOTIDE SEQUENCE</scope>
    <source>
        <tissue evidence="4">Whole embryo</tissue>
    </source>
</reference>
<evidence type="ECO:0000256" key="1">
    <source>
        <dbReference type="SAM" id="Coils"/>
    </source>
</evidence>
<protein>
    <submittedName>
        <fullName evidence="4">Lamin-B2-like</fullName>
    </submittedName>
</protein>
<dbReference type="EMBL" id="LR787596">
    <property type="protein sequence ID" value="CAB3263458.1"/>
    <property type="molecule type" value="mRNA"/>
</dbReference>
<dbReference type="PANTHER" id="PTHR47012:SF3">
    <property type="entry name" value="LAMIN TAIL DOMAIN CONTAINING 1"/>
    <property type="match status" value="1"/>
</dbReference>
<feature type="coiled-coil region" evidence="1">
    <location>
        <begin position="120"/>
        <end position="168"/>
    </location>
</feature>